<evidence type="ECO:0000259" key="2">
    <source>
        <dbReference type="Pfam" id="PF00089"/>
    </source>
</evidence>
<dbReference type="GO" id="GO:0006508">
    <property type="term" value="P:proteolysis"/>
    <property type="evidence" value="ECO:0007669"/>
    <property type="project" value="InterPro"/>
</dbReference>
<dbReference type="Ensembl" id="ENSCPRT00005007411.1">
    <property type="protein sequence ID" value="ENSCPRP00005006319.1"/>
    <property type="gene ID" value="ENSCPRG00005004520.1"/>
</dbReference>
<dbReference type="InterPro" id="IPR001254">
    <property type="entry name" value="Trypsin_dom"/>
</dbReference>
<dbReference type="GeneTree" id="ENSGT00940000166242"/>
<evidence type="ECO:0000256" key="1">
    <source>
        <dbReference type="ARBA" id="ARBA00023157"/>
    </source>
</evidence>
<feature type="domain" description="Peptidase S1" evidence="2">
    <location>
        <begin position="39"/>
        <end position="114"/>
    </location>
</feature>
<proteinExistence type="predicted"/>
<accession>A0A7M4EA96</accession>
<evidence type="ECO:0000313" key="3">
    <source>
        <dbReference type="Ensembl" id="ENSCPRP00005006319.1"/>
    </source>
</evidence>
<dbReference type="InterPro" id="IPR043504">
    <property type="entry name" value="Peptidase_S1_PA_chymotrypsin"/>
</dbReference>
<reference evidence="3" key="1">
    <citation type="submission" date="2025-08" db="UniProtKB">
        <authorList>
            <consortium name="Ensembl"/>
        </authorList>
    </citation>
    <scope>IDENTIFICATION</scope>
</reference>
<name>A0A7M4EA96_CROPO</name>
<evidence type="ECO:0000313" key="4">
    <source>
        <dbReference type="Proteomes" id="UP000594220"/>
    </source>
</evidence>
<dbReference type="GO" id="GO:0004252">
    <property type="term" value="F:serine-type endopeptidase activity"/>
    <property type="evidence" value="ECO:0007669"/>
    <property type="project" value="InterPro"/>
</dbReference>
<keyword evidence="1" id="KW-1015">Disulfide bond</keyword>
<protein>
    <recommendedName>
        <fullName evidence="2">Peptidase S1 domain-containing protein</fullName>
    </recommendedName>
</protein>
<organism evidence="3 4">
    <name type="scientific">Crocodylus porosus</name>
    <name type="common">Saltwater crocodile</name>
    <name type="synonym">Estuarine crocodile</name>
    <dbReference type="NCBI Taxonomy" id="8502"/>
    <lineage>
        <taxon>Eukaryota</taxon>
        <taxon>Metazoa</taxon>
        <taxon>Chordata</taxon>
        <taxon>Craniata</taxon>
        <taxon>Vertebrata</taxon>
        <taxon>Euteleostomi</taxon>
        <taxon>Archelosauria</taxon>
        <taxon>Archosauria</taxon>
        <taxon>Crocodylia</taxon>
        <taxon>Longirostres</taxon>
        <taxon>Crocodylidae</taxon>
        <taxon>Crocodylus</taxon>
    </lineage>
</organism>
<dbReference type="InterPro" id="IPR018114">
    <property type="entry name" value="TRYPSIN_HIS"/>
</dbReference>
<dbReference type="PANTHER" id="PTHR24253:SF153">
    <property type="entry name" value="SERINE PROTEASE HEPSIN"/>
    <property type="match status" value="1"/>
</dbReference>
<dbReference type="Pfam" id="PF00089">
    <property type="entry name" value="Trypsin"/>
    <property type="match status" value="1"/>
</dbReference>
<dbReference type="InterPro" id="IPR009003">
    <property type="entry name" value="Peptidase_S1_PA"/>
</dbReference>
<dbReference type="AlphaFoldDB" id="A0A7M4EA96"/>
<dbReference type="Gene3D" id="2.40.10.10">
    <property type="entry name" value="Trypsin-like serine proteases"/>
    <property type="match status" value="1"/>
</dbReference>
<dbReference type="Proteomes" id="UP000594220">
    <property type="component" value="Unplaced"/>
</dbReference>
<dbReference type="SUPFAM" id="SSF50494">
    <property type="entry name" value="Trypsin-like serine proteases"/>
    <property type="match status" value="1"/>
</dbReference>
<dbReference type="PROSITE" id="PS00134">
    <property type="entry name" value="TRYPSIN_HIS"/>
    <property type="match status" value="1"/>
</dbReference>
<dbReference type="PANTHER" id="PTHR24253">
    <property type="entry name" value="TRANSMEMBRANE PROTEASE SERINE"/>
    <property type="match status" value="1"/>
</dbReference>
<reference evidence="3" key="2">
    <citation type="submission" date="2025-09" db="UniProtKB">
        <authorList>
            <consortium name="Ensembl"/>
        </authorList>
    </citation>
    <scope>IDENTIFICATION</scope>
</reference>
<keyword evidence="4" id="KW-1185">Reference proteome</keyword>
<sequence>MGQQKMASASLTIAIQGSWSLPLVYTFVYAPNNLSFFFRGGWPWQASLRLKGFHRDVRLLCGATLISSCWVVTAAHCFKRLVLVNSHSIYRLGATTQRSALLWFSPHQTIHEMTVYNNSLYTIVTEKLTD</sequence>